<protein>
    <recommendedName>
        <fullName evidence="5">Lipoprotein</fullName>
    </recommendedName>
</protein>
<dbReference type="Proteomes" id="UP001589693">
    <property type="component" value="Unassembled WGS sequence"/>
</dbReference>
<gene>
    <name evidence="3" type="ORF">ACFFQA_28065</name>
</gene>
<reference evidence="3 4" key="1">
    <citation type="submission" date="2024-09" db="EMBL/GenBank/DDBJ databases">
        <authorList>
            <person name="Sun Q."/>
            <person name="Mori K."/>
        </authorList>
    </citation>
    <scope>NUCLEOTIDE SEQUENCE [LARGE SCALE GENOMIC DNA]</scope>
    <source>
        <strain evidence="3 4">TBRC 7907</strain>
    </source>
</reference>
<sequence length="221" mass="23228">MCDDGAMRRSVIFLSGFTAAFAVAASGCGVSVNGVATPAPTSEAVPTSAAAPTTAPTTSLPANAVADPEGKFYTATVPTGLLNATKSLSWAGSYHAVLTPEASPQDNQNYITIGADALHKGDANAIEHELRNPKVIAKDLPPTKYARQAIDGRESVVQTVGPAKSPRDPKVNVEQRVYYIPNKDVQGRAAVVRCRWIDSNKELAKAVETGCEAFVGTFKLK</sequence>
<accession>A0ABV6A3S4</accession>
<feature type="chain" id="PRO_5046515749" description="Lipoprotein" evidence="2">
    <location>
        <begin position="25"/>
        <end position="221"/>
    </location>
</feature>
<evidence type="ECO:0008006" key="5">
    <source>
        <dbReference type="Google" id="ProtNLM"/>
    </source>
</evidence>
<evidence type="ECO:0000256" key="2">
    <source>
        <dbReference type="SAM" id="SignalP"/>
    </source>
</evidence>
<organism evidence="3 4">
    <name type="scientific">Allokutzneria oryzae</name>
    <dbReference type="NCBI Taxonomy" id="1378989"/>
    <lineage>
        <taxon>Bacteria</taxon>
        <taxon>Bacillati</taxon>
        <taxon>Actinomycetota</taxon>
        <taxon>Actinomycetes</taxon>
        <taxon>Pseudonocardiales</taxon>
        <taxon>Pseudonocardiaceae</taxon>
        <taxon>Allokutzneria</taxon>
    </lineage>
</organism>
<feature type="compositionally biased region" description="Low complexity" evidence="1">
    <location>
        <begin position="38"/>
        <end position="64"/>
    </location>
</feature>
<evidence type="ECO:0000256" key="1">
    <source>
        <dbReference type="SAM" id="MobiDB-lite"/>
    </source>
</evidence>
<keyword evidence="4" id="KW-1185">Reference proteome</keyword>
<proteinExistence type="predicted"/>
<dbReference type="EMBL" id="JBHLZU010000024">
    <property type="protein sequence ID" value="MFB9907810.1"/>
    <property type="molecule type" value="Genomic_DNA"/>
</dbReference>
<dbReference type="RefSeq" id="WP_377858641.1">
    <property type="nucleotide sequence ID" value="NZ_JBHLZU010000024.1"/>
</dbReference>
<comment type="caution">
    <text evidence="3">The sequence shown here is derived from an EMBL/GenBank/DDBJ whole genome shotgun (WGS) entry which is preliminary data.</text>
</comment>
<feature type="signal peptide" evidence="2">
    <location>
        <begin position="1"/>
        <end position="24"/>
    </location>
</feature>
<name>A0ABV6A3S4_9PSEU</name>
<feature type="region of interest" description="Disordered" evidence="1">
    <location>
        <begin position="38"/>
        <end position="65"/>
    </location>
</feature>
<keyword evidence="2" id="KW-0732">Signal</keyword>
<evidence type="ECO:0000313" key="3">
    <source>
        <dbReference type="EMBL" id="MFB9907810.1"/>
    </source>
</evidence>
<evidence type="ECO:0000313" key="4">
    <source>
        <dbReference type="Proteomes" id="UP001589693"/>
    </source>
</evidence>